<evidence type="ECO:0000256" key="1">
    <source>
        <dbReference type="SAM" id="Coils"/>
    </source>
</evidence>
<protein>
    <submittedName>
        <fullName evidence="2">LAMA2-like protein</fullName>
    </submittedName>
</protein>
<name>A0ABY7DPP3_MYAAR</name>
<evidence type="ECO:0000313" key="3">
    <source>
        <dbReference type="Proteomes" id="UP001164746"/>
    </source>
</evidence>
<dbReference type="EMBL" id="CP111014">
    <property type="protein sequence ID" value="WAQ99657.1"/>
    <property type="molecule type" value="Genomic_DNA"/>
</dbReference>
<keyword evidence="3" id="KW-1185">Reference proteome</keyword>
<keyword evidence="1" id="KW-0175">Coiled coil</keyword>
<accession>A0ABY7DPP3</accession>
<feature type="coiled-coil region" evidence="1">
    <location>
        <begin position="489"/>
        <end position="609"/>
    </location>
</feature>
<organism evidence="2 3">
    <name type="scientific">Mya arenaria</name>
    <name type="common">Soft-shell clam</name>
    <dbReference type="NCBI Taxonomy" id="6604"/>
    <lineage>
        <taxon>Eukaryota</taxon>
        <taxon>Metazoa</taxon>
        <taxon>Spiralia</taxon>
        <taxon>Lophotrochozoa</taxon>
        <taxon>Mollusca</taxon>
        <taxon>Bivalvia</taxon>
        <taxon>Autobranchia</taxon>
        <taxon>Heteroconchia</taxon>
        <taxon>Euheterodonta</taxon>
        <taxon>Imparidentia</taxon>
        <taxon>Neoheterodontei</taxon>
        <taxon>Myida</taxon>
        <taxon>Myoidea</taxon>
        <taxon>Myidae</taxon>
        <taxon>Mya</taxon>
    </lineage>
</organism>
<dbReference type="Proteomes" id="UP001164746">
    <property type="component" value="Chromosome 3"/>
</dbReference>
<evidence type="ECO:0000313" key="2">
    <source>
        <dbReference type="EMBL" id="WAQ99657.1"/>
    </source>
</evidence>
<proteinExistence type="predicted"/>
<sequence length="651" mass="78142">MDDYFRWTPREYSDRRDSIMKQTLIDDELMMDRWLKENQFCNEDYIFEERPGYFDRYQDEIYQIQQELYEKETQMQKMQHLYEGNIDDLERQMDELWTENAVLVEAKKRLERKLDRYDLDFKDQLKIGDKLRQRLNDEASKREHINVLLTTEQTKNRHLRFENSRLKALVGRNKNDEWRVTNQTKKVEEENQTLKHEIFNLKLEAAALRKTLITPQQRCDRMTKGREGNERDEWEQKSELFQAVIKELKIQMSSLIREKYSLQDELNRKGAELSRSFEKEIHALQQKITTYQHNEISSLKQNQENELALSQLKRQLISCEQENRLALEKIQKQEEEIRLLKKEKEKLIQDNRCQRTYHKETTMYSHNETERRELEIQRHKQALESAQQTQRVMKLEQRSKQAEDKLSVVNEQLHIERSRNDKLSKVRNQNAETSEKLRALKNELESEKSRNTILSKKIIQYEKNAEHQSEFNSEMKNELSRNTMISMERTKYEDTAETLQEVTKELESEKTRNAMLLKESNQYKKQIEKLKKAQVDLSQSYNLLNKENRQGQDIRIATEHNQQLKRNLSDLDRSKQNMIGEIGSLKDEVKKLTDALEEKDRDISMLKNELQMNYHEIEDKQGNVYCSCVVITQFRNAGTTTNKLQSNIYAV</sequence>
<feature type="coiled-coil region" evidence="1">
    <location>
        <begin position="184"/>
        <end position="457"/>
    </location>
</feature>
<gene>
    <name evidence="2" type="ORF">MAR_024030</name>
</gene>
<reference evidence="2" key="1">
    <citation type="submission" date="2022-11" db="EMBL/GenBank/DDBJ databases">
        <title>Centuries of genome instability and evolution in soft-shell clam transmissible cancer (bioRxiv).</title>
        <authorList>
            <person name="Hart S.F.M."/>
            <person name="Yonemitsu M.A."/>
            <person name="Giersch R.M."/>
            <person name="Beal B.F."/>
            <person name="Arriagada G."/>
            <person name="Davis B.W."/>
            <person name="Ostrander E.A."/>
            <person name="Goff S.P."/>
            <person name="Metzger M.J."/>
        </authorList>
    </citation>
    <scope>NUCLEOTIDE SEQUENCE</scope>
    <source>
        <strain evidence="2">MELC-2E11</strain>
        <tissue evidence="2">Siphon/mantle</tissue>
    </source>
</reference>